<evidence type="ECO:0000313" key="1">
    <source>
        <dbReference type="EMBL" id="KAH9416748.1"/>
    </source>
</evidence>
<accession>A0ABQ8J2J3</accession>
<name>A0ABQ8J2J3_DERPT</name>
<reference evidence="1 2" key="2">
    <citation type="journal article" date="2022" name="Mol. Biol. Evol.">
        <title>Comparative Genomics Reveals Insights into the Divergent Evolution of Astigmatic Mites and Household Pest Adaptations.</title>
        <authorList>
            <person name="Xiong Q."/>
            <person name="Wan A.T."/>
            <person name="Liu X."/>
            <person name="Fung C.S."/>
            <person name="Xiao X."/>
            <person name="Malainual N."/>
            <person name="Hou J."/>
            <person name="Wang L."/>
            <person name="Wang M."/>
            <person name="Yang K.Y."/>
            <person name="Cui Y."/>
            <person name="Leung E.L."/>
            <person name="Nong W."/>
            <person name="Shin S.K."/>
            <person name="Au S.W."/>
            <person name="Jeong K.Y."/>
            <person name="Chew F.T."/>
            <person name="Hui J.H."/>
            <person name="Leung T.F."/>
            <person name="Tungtrongchitr A."/>
            <person name="Zhong N."/>
            <person name="Liu Z."/>
            <person name="Tsui S.K."/>
        </authorList>
    </citation>
    <scope>NUCLEOTIDE SEQUENCE [LARGE SCALE GENOMIC DNA]</scope>
    <source>
        <strain evidence="1">Derp</strain>
    </source>
</reference>
<organism evidence="1 2">
    <name type="scientific">Dermatophagoides pteronyssinus</name>
    <name type="common">European house dust mite</name>
    <dbReference type="NCBI Taxonomy" id="6956"/>
    <lineage>
        <taxon>Eukaryota</taxon>
        <taxon>Metazoa</taxon>
        <taxon>Ecdysozoa</taxon>
        <taxon>Arthropoda</taxon>
        <taxon>Chelicerata</taxon>
        <taxon>Arachnida</taxon>
        <taxon>Acari</taxon>
        <taxon>Acariformes</taxon>
        <taxon>Sarcoptiformes</taxon>
        <taxon>Astigmata</taxon>
        <taxon>Psoroptidia</taxon>
        <taxon>Analgoidea</taxon>
        <taxon>Pyroglyphidae</taxon>
        <taxon>Dermatophagoidinae</taxon>
        <taxon>Dermatophagoides</taxon>
    </lineage>
</organism>
<reference evidence="1 2" key="1">
    <citation type="journal article" date="2018" name="J. Allergy Clin. Immunol.">
        <title>High-quality assembly of Dermatophagoides pteronyssinus genome and transcriptome reveals a wide range of novel allergens.</title>
        <authorList>
            <person name="Liu X.Y."/>
            <person name="Yang K.Y."/>
            <person name="Wang M.Q."/>
            <person name="Kwok J.S."/>
            <person name="Zeng X."/>
            <person name="Yang Z."/>
            <person name="Xiao X.J."/>
            <person name="Lau C.P."/>
            <person name="Li Y."/>
            <person name="Huang Z.M."/>
            <person name="Ba J.G."/>
            <person name="Yim A.K."/>
            <person name="Ouyang C.Y."/>
            <person name="Ngai S.M."/>
            <person name="Chan T.F."/>
            <person name="Leung E.L."/>
            <person name="Liu L."/>
            <person name="Liu Z.G."/>
            <person name="Tsui S.K."/>
        </authorList>
    </citation>
    <scope>NUCLEOTIDE SEQUENCE [LARGE SCALE GENOMIC DNA]</scope>
    <source>
        <strain evidence="1">Derp</strain>
    </source>
</reference>
<sequence>MDPYTKISDHYIENLVQIQISNVQNHHHYHTIEIDAESNESIHYDNNNNKNNCFKNFWRYLLRLYTKAKNFVLIYATQMMKPYQKIIVELLHMKMIMEKNNH</sequence>
<protein>
    <submittedName>
        <fullName evidence="1">Uncharacterized protein</fullName>
    </submittedName>
</protein>
<comment type="caution">
    <text evidence="1">The sequence shown here is derived from an EMBL/GenBank/DDBJ whole genome shotgun (WGS) entry which is preliminary data.</text>
</comment>
<dbReference type="Proteomes" id="UP000887458">
    <property type="component" value="Unassembled WGS sequence"/>
</dbReference>
<proteinExistence type="predicted"/>
<dbReference type="EMBL" id="NJHN03000087">
    <property type="protein sequence ID" value="KAH9416748.1"/>
    <property type="molecule type" value="Genomic_DNA"/>
</dbReference>
<gene>
    <name evidence="1" type="ORF">DERP_014799</name>
</gene>
<keyword evidence="2" id="KW-1185">Reference proteome</keyword>
<evidence type="ECO:0000313" key="2">
    <source>
        <dbReference type="Proteomes" id="UP000887458"/>
    </source>
</evidence>